<dbReference type="Pfam" id="PF12550">
    <property type="entry name" value="GCR1_C"/>
    <property type="match status" value="1"/>
</dbReference>
<reference evidence="3" key="1">
    <citation type="submission" date="2017-03" db="EMBL/GenBank/DDBJ databases">
        <title>Phytopthora megakarya and P. palmivora, two closely related causual agents of cacao black pod achieved similar genome size and gene model numbers by different mechanisms.</title>
        <authorList>
            <person name="Ali S."/>
            <person name="Shao J."/>
            <person name="Larry D.J."/>
            <person name="Kronmiller B."/>
            <person name="Shen D."/>
            <person name="Strem M.D."/>
            <person name="Melnick R.L."/>
            <person name="Guiltinan M.J."/>
            <person name="Tyler B.M."/>
            <person name="Meinhardt L.W."/>
            <person name="Bailey B.A."/>
        </authorList>
    </citation>
    <scope>NUCLEOTIDE SEQUENCE [LARGE SCALE GENOMIC DNA]</scope>
    <source>
        <strain evidence="3">zdho120</strain>
    </source>
</reference>
<dbReference type="InterPro" id="IPR052146">
    <property type="entry name" value="HOT1"/>
</dbReference>
<dbReference type="SMR" id="A0A225W4M3"/>
<dbReference type="InterPro" id="IPR022210">
    <property type="entry name" value="TF_GCR1-like"/>
</dbReference>
<name>A0A225W4M3_9STRA</name>
<dbReference type="STRING" id="4795.A0A225W4M3"/>
<organism evidence="2 3">
    <name type="scientific">Phytophthora megakarya</name>
    <dbReference type="NCBI Taxonomy" id="4795"/>
    <lineage>
        <taxon>Eukaryota</taxon>
        <taxon>Sar</taxon>
        <taxon>Stramenopiles</taxon>
        <taxon>Oomycota</taxon>
        <taxon>Peronosporomycetes</taxon>
        <taxon>Peronosporales</taxon>
        <taxon>Peronosporaceae</taxon>
        <taxon>Phytophthora</taxon>
    </lineage>
</organism>
<dbReference type="Proteomes" id="UP000198211">
    <property type="component" value="Unassembled WGS sequence"/>
</dbReference>
<dbReference type="GO" id="GO:0000981">
    <property type="term" value="F:DNA-binding transcription factor activity, RNA polymerase II-specific"/>
    <property type="evidence" value="ECO:0007669"/>
    <property type="project" value="TreeGrafter"/>
</dbReference>
<evidence type="ECO:0000313" key="2">
    <source>
        <dbReference type="EMBL" id="OWZ12683.1"/>
    </source>
</evidence>
<sequence>MVRSLKTVYQVWQEWSVGIHGGPAVRNLEEIHGSLWCNTSADKRFFFRRRKIIDHIIATAQAQCISHEQAICALETHRAKNKLTLNALSGSLKRST</sequence>
<dbReference type="EMBL" id="NBNE01001780">
    <property type="protein sequence ID" value="OWZ12683.1"/>
    <property type="molecule type" value="Genomic_DNA"/>
</dbReference>
<keyword evidence="3" id="KW-1185">Reference proteome</keyword>
<dbReference type="AlphaFoldDB" id="A0A225W4M3"/>
<accession>A0A225W4M3</accession>
<dbReference type="PANTHER" id="PTHR37784:SF2">
    <property type="entry name" value="HIGH-OSMOLARITY-INDUCED TRANSCRIPTION PROTEIN 1"/>
    <property type="match status" value="1"/>
</dbReference>
<dbReference type="GO" id="GO:0060963">
    <property type="term" value="P:positive regulation of ribosomal protein gene transcription by RNA polymerase II"/>
    <property type="evidence" value="ECO:0007669"/>
    <property type="project" value="TreeGrafter"/>
</dbReference>
<gene>
    <name evidence="2" type="ORF">PHMEG_00014112</name>
</gene>
<proteinExistence type="predicted"/>
<feature type="domain" description="Transcription activator GCR1-like" evidence="1">
    <location>
        <begin position="1"/>
        <end position="78"/>
    </location>
</feature>
<protein>
    <submittedName>
        <fullName evidence="2">RNA polymerase</fullName>
    </submittedName>
</protein>
<dbReference type="OrthoDB" id="2018329at2759"/>
<evidence type="ECO:0000259" key="1">
    <source>
        <dbReference type="Pfam" id="PF12550"/>
    </source>
</evidence>
<dbReference type="GO" id="GO:0000978">
    <property type="term" value="F:RNA polymerase II cis-regulatory region sequence-specific DNA binding"/>
    <property type="evidence" value="ECO:0007669"/>
    <property type="project" value="TreeGrafter"/>
</dbReference>
<dbReference type="PANTHER" id="PTHR37784">
    <property type="entry name" value="PROTEIN MSN1"/>
    <property type="match status" value="1"/>
</dbReference>
<comment type="caution">
    <text evidence="2">The sequence shown here is derived from an EMBL/GenBank/DDBJ whole genome shotgun (WGS) entry which is preliminary data.</text>
</comment>
<evidence type="ECO:0000313" key="3">
    <source>
        <dbReference type="Proteomes" id="UP000198211"/>
    </source>
</evidence>